<dbReference type="GeneID" id="95393389"/>
<sequence>MRFTVLGATGGTGVHFVRQALDADHDVDAVVRRPEAVTDRRHPGLVVYQGDVMRADTLKEPINGTDAVVFLVGPHSTGPCTVYSSGGHNVIEAMRATGARRILAVTAALVDQPNDTLIQRATRRIVRRVFREAQADRLVFERELRESGLDWTIVRPPRLVEGRGKGAYRMAFDTGVRGGLTLSKSDLATALLSMAADPATHGHTVDIAY</sequence>
<dbReference type="Proteomes" id="UP000579945">
    <property type="component" value="Unassembled WGS sequence"/>
</dbReference>
<evidence type="ECO:0000259" key="1">
    <source>
        <dbReference type="Pfam" id="PF13460"/>
    </source>
</evidence>
<dbReference type="PANTHER" id="PTHR43355:SF2">
    <property type="entry name" value="FLAVIN REDUCTASE (NADPH)"/>
    <property type="match status" value="1"/>
</dbReference>
<dbReference type="EMBL" id="JACIBV010000001">
    <property type="protein sequence ID" value="MBB3731287.1"/>
    <property type="molecule type" value="Genomic_DNA"/>
</dbReference>
<dbReference type="Pfam" id="PF13460">
    <property type="entry name" value="NAD_binding_10"/>
    <property type="match status" value="1"/>
</dbReference>
<dbReference type="InterPro" id="IPR051606">
    <property type="entry name" value="Polyketide_Oxido-like"/>
</dbReference>
<dbReference type="PANTHER" id="PTHR43355">
    <property type="entry name" value="FLAVIN REDUCTASE (NADPH)"/>
    <property type="match status" value="1"/>
</dbReference>
<feature type="domain" description="NAD(P)-binding" evidence="1">
    <location>
        <begin position="7"/>
        <end position="198"/>
    </location>
</feature>
<accession>A0A7W5YRS2</accession>
<dbReference type="Gene3D" id="3.40.50.720">
    <property type="entry name" value="NAD(P)-binding Rossmann-like Domain"/>
    <property type="match status" value="1"/>
</dbReference>
<dbReference type="SUPFAM" id="SSF51735">
    <property type="entry name" value="NAD(P)-binding Rossmann-fold domains"/>
    <property type="match status" value="1"/>
</dbReference>
<evidence type="ECO:0000313" key="3">
    <source>
        <dbReference type="Proteomes" id="UP000579945"/>
    </source>
</evidence>
<proteinExistence type="predicted"/>
<name>A0A7W5YRS2_9ACTN</name>
<dbReference type="RefSeq" id="WP_183657090.1">
    <property type="nucleotide sequence ID" value="NZ_JACIBV010000001.1"/>
</dbReference>
<dbReference type="GO" id="GO:0042602">
    <property type="term" value="F:riboflavin reductase (NADPH) activity"/>
    <property type="evidence" value="ECO:0007669"/>
    <property type="project" value="TreeGrafter"/>
</dbReference>
<gene>
    <name evidence="2" type="ORF">FHR33_007147</name>
</gene>
<protein>
    <submittedName>
        <fullName evidence="2">Putative NADH-flavin reductase</fullName>
    </submittedName>
</protein>
<comment type="caution">
    <text evidence="2">The sequence shown here is derived from an EMBL/GenBank/DDBJ whole genome shotgun (WGS) entry which is preliminary data.</text>
</comment>
<organism evidence="2 3">
    <name type="scientific">Nonomuraea dietziae</name>
    <dbReference type="NCBI Taxonomy" id="65515"/>
    <lineage>
        <taxon>Bacteria</taxon>
        <taxon>Bacillati</taxon>
        <taxon>Actinomycetota</taxon>
        <taxon>Actinomycetes</taxon>
        <taxon>Streptosporangiales</taxon>
        <taxon>Streptosporangiaceae</taxon>
        <taxon>Nonomuraea</taxon>
    </lineage>
</organism>
<evidence type="ECO:0000313" key="2">
    <source>
        <dbReference type="EMBL" id="MBB3731287.1"/>
    </source>
</evidence>
<dbReference type="InterPro" id="IPR016040">
    <property type="entry name" value="NAD(P)-bd_dom"/>
</dbReference>
<keyword evidence="3" id="KW-1185">Reference proteome</keyword>
<dbReference type="AlphaFoldDB" id="A0A7W5YRS2"/>
<dbReference type="InterPro" id="IPR036291">
    <property type="entry name" value="NAD(P)-bd_dom_sf"/>
</dbReference>
<dbReference type="GO" id="GO:0004074">
    <property type="term" value="F:biliverdin reductase [NAD(P)H] activity"/>
    <property type="evidence" value="ECO:0007669"/>
    <property type="project" value="TreeGrafter"/>
</dbReference>
<reference evidence="2 3" key="1">
    <citation type="submission" date="2020-08" db="EMBL/GenBank/DDBJ databases">
        <title>Sequencing the genomes of 1000 actinobacteria strains.</title>
        <authorList>
            <person name="Klenk H.-P."/>
        </authorList>
    </citation>
    <scope>NUCLEOTIDE SEQUENCE [LARGE SCALE GENOMIC DNA]</scope>
    <source>
        <strain evidence="2 3">DSM 44320</strain>
    </source>
</reference>